<dbReference type="RefSeq" id="WP_128193772.1">
    <property type="nucleotide sequence ID" value="NZ_SACJ01000002.1"/>
</dbReference>
<keyword evidence="1" id="KW-0472">Membrane</keyword>
<dbReference type="Proteomes" id="UP000285211">
    <property type="component" value="Unassembled WGS sequence"/>
</dbReference>
<keyword evidence="3" id="KW-1185">Reference proteome</keyword>
<organism evidence="2 3">
    <name type="scientific">Flavobacterium sufflavum</name>
    <dbReference type="NCBI Taxonomy" id="1921138"/>
    <lineage>
        <taxon>Bacteria</taxon>
        <taxon>Pseudomonadati</taxon>
        <taxon>Bacteroidota</taxon>
        <taxon>Flavobacteriia</taxon>
        <taxon>Flavobacteriales</taxon>
        <taxon>Flavobacteriaceae</taxon>
        <taxon>Flavobacterium</taxon>
    </lineage>
</organism>
<dbReference type="EMBL" id="SACJ01000002">
    <property type="protein sequence ID" value="RVT78571.1"/>
    <property type="molecule type" value="Genomic_DNA"/>
</dbReference>
<name>A0A437L0R8_9FLAO</name>
<comment type="caution">
    <text evidence="2">The sequence shown here is derived from an EMBL/GenBank/DDBJ whole genome shotgun (WGS) entry which is preliminary data.</text>
</comment>
<evidence type="ECO:0000256" key="1">
    <source>
        <dbReference type="SAM" id="Phobius"/>
    </source>
</evidence>
<evidence type="ECO:0000313" key="2">
    <source>
        <dbReference type="EMBL" id="RVT78571.1"/>
    </source>
</evidence>
<gene>
    <name evidence="2" type="ORF">EOD40_04880</name>
</gene>
<sequence length="254" mass="29876">MNRTKKMILGCILLILITLILLFIPERRNELKTQHFTFFYSTSIDKSKIETLSKTLEGNYMRIQNDLKTTAAPNIITTVYANRWQYVKATKNWGGSGSIEGINKLHFMEHAWDEADSKKVTLHEFTHTVTLKLLLDIEKQPINNEVFDKKFLTFPIWLWEAISVYEAQEFINPKTLSYMNKVHYPSVTELNDRKKGGKIYSCGYTIIEYILEKYGQDKLISLIKNYGNLQTTFDSSNDQFFSEWYDFVQNRYLK</sequence>
<dbReference type="OrthoDB" id="5855557at2"/>
<evidence type="ECO:0000313" key="3">
    <source>
        <dbReference type="Proteomes" id="UP000285211"/>
    </source>
</evidence>
<reference evidence="2 3" key="1">
    <citation type="submission" date="2019-01" db="EMBL/GenBank/DDBJ databases">
        <authorList>
            <person name="Chen W.-M."/>
        </authorList>
    </citation>
    <scope>NUCLEOTIDE SEQUENCE [LARGE SCALE GENOMIC DNA]</scope>
    <source>
        <strain evidence="2 3">BBQ-12</strain>
    </source>
</reference>
<keyword evidence="1" id="KW-1133">Transmembrane helix</keyword>
<evidence type="ECO:0008006" key="4">
    <source>
        <dbReference type="Google" id="ProtNLM"/>
    </source>
</evidence>
<keyword evidence="1" id="KW-0812">Transmembrane</keyword>
<dbReference type="AlphaFoldDB" id="A0A437L0R8"/>
<accession>A0A437L0R8</accession>
<protein>
    <recommendedName>
        <fullName evidence="4">Peptidase MA-like domain-containing protein</fullName>
    </recommendedName>
</protein>
<feature type="transmembrane region" description="Helical" evidence="1">
    <location>
        <begin position="7"/>
        <end position="24"/>
    </location>
</feature>
<proteinExistence type="predicted"/>